<dbReference type="AlphaFoldDB" id="A0A494X9S7"/>
<keyword evidence="2" id="KW-1185">Reference proteome</keyword>
<dbReference type="EMBL" id="RBZV01000013">
    <property type="protein sequence ID" value="RKP44333.1"/>
    <property type="molecule type" value="Genomic_DNA"/>
</dbReference>
<comment type="caution">
    <text evidence="1">The sequence shown here is derived from an EMBL/GenBank/DDBJ whole genome shotgun (WGS) entry which is preliminary data.</text>
</comment>
<proteinExistence type="predicted"/>
<evidence type="ECO:0000313" key="2">
    <source>
        <dbReference type="Proteomes" id="UP000280434"/>
    </source>
</evidence>
<organism evidence="1 2">
    <name type="scientific">Trinickia fusca</name>
    <dbReference type="NCBI Taxonomy" id="2419777"/>
    <lineage>
        <taxon>Bacteria</taxon>
        <taxon>Pseudomonadati</taxon>
        <taxon>Pseudomonadota</taxon>
        <taxon>Betaproteobacteria</taxon>
        <taxon>Burkholderiales</taxon>
        <taxon>Burkholderiaceae</taxon>
        <taxon>Trinickia</taxon>
    </lineage>
</organism>
<protein>
    <submittedName>
        <fullName evidence="1">Uncharacterized protein</fullName>
    </submittedName>
</protein>
<name>A0A494X9S7_9BURK</name>
<sequence>MRTETDEPRPLRRPLSEFFASPTHKEIAMQFALLVSSLPHVDDARAQYNVMVSHRTHTPLAARLVAALRTALAAFTR</sequence>
<gene>
    <name evidence="1" type="ORF">D7S89_22655</name>
</gene>
<reference evidence="1 2" key="1">
    <citation type="submission" date="2018-10" db="EMBL/GenBank/DDBJ databases">
        <title>Paraburkholderia sp. 7MK8-2, isolated from soil.</title>
        <authorList>
            <person name="Gao Z.-H."/>
            <person name="Qiu L.-H."/>
        </authorList>
    </citation>
    <scope>NUCLEOTIDE SEQUENCE [LARGE SCALE GENOMIC DNA]</scope>
    <source>
        <strain evidence="1 2">7MK8-2</strain>
    </source>
</reference>
<evidence type="ECO:0000313" key="1">
    <source>
        <dbReference type="EMBL" id="RKP44333.1"/>
    </source>
</evidence>
<accession>A0A494X9S7</accession>
<dbReference type="Proteomes" id="UP000280434">
    <property type="component" value="Unassembled WGS sequence"/>
</dbReference>